<reference evidence="2 3" key="1">
    <citation type="submission" date="2020-09" db="EMBL/GenBank/DDBJ databases">
        <authorList>
            <person name="Kim M.K."/>
        </authorList>
    </citation>
    <scope>NUCLEOTIDE SEQUENCE [LARGE SCALE GENOMIC DNA]</scope>
    <source>
        <strain evidence="2 3">BT646</strain>
    </source>
</reference>
<evidence type="ECO:0000313" key="2">
    <source>
        <dbReference type="EMBL" id="MBD2717162.1"/>
    </source>
</evidence>
<accession>A0ABR8JM17</accession>
<protein>
    <recommendedName>
        <fullName evidence="4">Lipoprotein</fullName>
    </recommendedName>
</protein>
<evidence type="ECO:0000256" key="1">
    <source>
        <dbReference type="SAM" id="SignalP"/>
    </source>
</evidence>
<dbReference type="EMBL" id="JACWZZ010000005">
    <property type="protein sequence ID" value="MBD2717162.1"/>
    <property type="molecule type" value="Genomic_DNA"/>
</dbReference>
<evidence type="ECO:0008006" key="4">
    <source>
        <dbReference type="Google" id="ProtNLM"/>
    </source>
</evidence>
<evidence type="ECO:0000313" key="3">
    <source>
        <dbReference type="Proteomes" id="UP000642468"/>
    </source>
</evidence>
<feature type="signal peptide" evidence="1">
    <location>
        <begin position="1"/>
        <end position="15"/>
    </location>
</feature>
<organism evidence="2 3">
    <name type="scientific">Hymenobacter duratus</name>
    <dbReference type="NCBI Taxonomy" id="2771356"/>
    <lineage>
        <taxon>Bacteria</taxon>
        <taxon>Pseudomonadati</taxon>
        <taxon>Bacteroidota</taxon>
        <taxon>Cytophagia</taxon>
        <taxon>Cytophagales</taxon>
        <taxon>Hymenobacteraceae</taxon>
        <taxon>Hymenobacter</taxon>
    </lineage>
</organism>
<name>A0ABR8JM17_9BACT</name>
<sequence>MLSVLFLSASKALPAALLYSVLGLLGCGTEDTSRIAVDASDPKPVQRQQVKPVVRRQPSAPKAVCTLTNDTLAGQPFGAEPTVEELLRAGAKVSSRKPFANLHVAGQMDTILTLRHQGNQFEFYRTFEKDLLRQAVITNFRPSYGQRLRATLTESTRQNGGPCNQLRIRDTERANNVSATFTAGQPSVARVQPYWD</sequence>
<comment type="caution">
    <text evidence="2">The sequence shown here is derived from an EMBL/GenBank/DDBJ whole genome shotgun (WGS) entry which is preliminary data.</text>
</comment>
<keyword evidence="1" id="KW-0732">Signal</keyword>
<proteinExistence type="predicted"/>
<dbReference type="Proteomes" id="UP000642468">
    <property type="component" value="Unassembled WGS sequence"/>
</dbReference>
<gene>
    <name evidence="2" type="ORF">IC231_19105</name>
</gene>
<feature type="chain" id="PRO_5045203641" description="Lipoprotein" evidence="1">
    <location>
        <begin position="16"/>
        <end position="196"/>
    </location>
</feature>
<keyword evidence="3" id="KW-1185">Reference proteome</keyword>
<dbReference type="RefSeq" id="WP_190786086.1">
    <property type="nucleotide sequence ID" value="NZ_JACWZZ010000005.1"/>
</dbReference>